<dbReference type="Pfam" id="PF00857">
    <property type="entry name" value="Isochorismatase"/>
    <property type="match status" value="1"/>
</dbReference>
<dbReference type="InterPro" id="IPR000868">
    <property type="entry name" value="Isochorismatase-like_dom"/>
</dbReference>
<feature type="domain" description="Isochorismatase-like" evidence="1">
    <location>
        <begin position="14"/>
        <end position="163"/>
    </location>
</feature>
<evidence type="ECO:0000259" key="1">
    <source>
        <dbReference type="Pfam" id="PF00857"/>
    </source>
</evidence>
<protein>
    <submittedName>
        <fullName evidence="2">Isochorismatase domain-containing protein 2</fullName>
    </submittedName>
</protein>
<organism evidence="2 3">
    <name type="scientific">Parachlamydia acanthamoebae</name>
    <dbReference type="NCBI Taxonomy" id="83552"/>
    <lineage>
        <taxon>Bacteria</taxon>
        <taxon>Pseudomonadati</taxon>
        <taxon>Chlamydiota</taxon>
        <taxon>Chlamydiia</taxon>
        <taxon>Parachlamydiales</taxon>
        <taxon>Parachlamydiaceae</taxon>
        <taxon>Parachlamydia</taxon>
    </lineage>
</organism>
<name>A0A0C1EB26_9BACT</name>
<dbReference type="Proteomes" id="UP000031307">
    <property type="component" value="Unassembled WGS sequence"/>
</dbReference>
<reference evidence="2 3" key="1">
    <citation type="journal article" date="2014" name="Mol. Biol. Evol.">
        <title>Massive expansion of Ubiquitination-related gene families within the Chlamydiae.</title>
        <authorList>
            <person name="Domman D."/>
            <person name="Collingro A."/>
            <person name="Lagkouvardos I."/>
            <person name="Gehre L."/>
            <person name="Weinmaier T."/>
            <person name="Rattei T."/>
            <person name="Subtil A."/>
            <person name="Horn M."/>
        </authorList>
    </citation>
    <scope>NUCLEOTIDE SEQUENCE [LARGE SCALE GENOMIC DNA]</scope>
    <source>
        <strain evidence="2 3">OEW1</strain>
    </source>
</reference>
<evidence type="ECO:0000313" key="2">
    <source>
        <dbReference type="EMBL" id="KIA77278.1"/>
    </source>
</evidence>
<evidence type="ECO:0000313" key="3">
    <source>
        <dbReference type="Proteomes" id="UP000031307"/>
    </source>
</evidence>
<dbReference type="PANTHER" id="PTHR14119:SF3">
    <property type="entry name" value="ISOCHORISMATASE DOMAIN-CONTAINING PROTEIN 2"/>
    <property type="match status" value="1"/>
</dbReference>
<dbReference type="EMBL" id="JSAM01000085">
    <property type="protein sequence ID" value="KIA77278.1"/>
    <property type="molecule type" value="Genomic_DNA"/>
</dbReference>
<dbReference type="InterPro" id="IPR050993">
    <property type="entry name" value="Isochorismatase_domain"/>
</dbReference>
<dbReference type="InterPro" id="IPR036380">
    <property type="entry name" value="Isochorismatase-like_sf"/>
</dbReference>
<sequence length="186" mass="20995">MMMQNFKLARHQTGLLVIDVQERLYPYIERSCEVLHAMLQVVEGFKILNMPILVTEQYPKGLGQTVAKLKNALPQDQTIVEKTAFSCANEQSFLDFANQHKISQWILIGIEAHICVLQTAKDLLSKNHEIVVLNDAISSRSIYNFSTAIAEMRDCGARISCVETVLFELLQDAAAPEFKQISQLVK</sequence>
<dbReference type="SUPFAM" id="SSF52499">
    <property type="entry name" value="Isochorismatase-like hydrolases"/>
    <property type="match status" value="1"/>
</dbReference>
<dbReference type="PANTHER" id="PTHR14119">
    <property type="entry name" value="HYDROLASE"/>
    <property type="match status" value="1"/>
</dbReference>
<dbReference type="AlphaFoldDB" id="A0A0C1EB26"/>
<gene>
    <name evidence="2" type="primary">isoC2</name>
    <name evidence="2" type="ORF">DB43_GP00070</name>
</gene>
<accession>A0A0C1EB26</accession>
<comment type="caution">
    <text evidence="2">The sequence shown here is derived from an EMBL/GenBank/DDBJ whole genome shotgun (WGS) entry which is preliminary data.</text>
</comment>
<dbReference type="PATRIC" id="fig|83552.4.peg.1572"/>
<proteinExistence type="predicted"/>
<dbReference type="Gene3D" id="3.40.50.850">
    <property type="entry name" value="Isochorismatase-like"/>
    <property type="match status" value="1"/>
</dbReference>